<dbReference type="CDD" id="cd02803">
    <property type="entry name" value="OYE_like_FMN_family"/>
    <property type="match status" value="1"/>
</dbReference>
<dbReference type="GO" id="GO:0016491">
    <property type="term" value="F:oxidoreductase activity"/>
    <property type="evidence" value="ECO:0007669"/>
    <property type="project" value="UniProtKB-KW"/>
</dbReference>
<dbReference type="SUPFAM" id="SSF51395">
    <property type="entry name" value="FMN-linked oxidoreductases"/>
    <property type="match status" value="1"/>
</dbReference>
<dbReference type="OrthoDB" id="3169239at2"/>
<evidence type="ECO:0000259" key="3">
    <source>
        <dbReference type="Pfam" id="PF00724"/>
    </source>
</evidence>
<sequence>MTDLAAPISWGASRSANRIALAPMTNKQSHSDGRLSDTEIAWLARRAAGGFGTIITGGYAVSPEGRVWEGQAGVYSDDHIAPLARLATALAPTSTPGIVQLIHGGSRFTPEIARAQGISASAGSSWRSATDRDVERLVDAHRSAALRVQAAGLQGIEIHAAHGYLPAQFISPTENTRTDQWGGELNARARFLRTLVQTVRSAVGPEFVVGVRLSAEDPRRGITPQETATIAGWIAQDGIDYLHLSLRNALATSADHPNTHPLRLIRAAIPCEARLVVAGKLWSPQDARLALAQGADVVALGHAAIHHPDWPQEMADPTWTPTPPPTSTTRLTALGVSDPFLRYLRENWPETVMEAAPKDRTSGGV</sequence>
<name>A0A1T5L9R8_9MICO</name>
<keyword evidence="1" id="KW-0285">Flavoprotein</keyword>
<organism evidence="4 5">
    <name type="scientific">Krasilnikoviella flava</name>
    <dbReference type="NCBI Taxonomy" id="526729"/>
    <lineage>
        <taxon>Bacteria</taxon>
        <taxon>Bacillati</taxon>
        <taxon>Actinomycetota</taxon>
        <taxon>Actinomycetes</taxon>
        <taxon>Micrococcales</taxon>
        <taxon>Promicromonosporaceae</taxon>
        <taxon>Krasilnikoviella</taxon>
    </lineage>
</organism>
<dbReference type="InterPro" id="IPR001155">
    <property type="entry name" value="OxRdtase_FMN_N"/>
</dbReference>
<dbReference type="PANTHER" id="PTHR43656">
    <property type="entry name" value="BINDING OXIDOREDUCTASE, PUTATIVE (AFU_ORTHOLOGUE AFUA_2G08260)-RELATED"/>
    <property type="match status" value="1"/>
</dbReference>
<feature type="domain" description="NADH:flavin oxidoreductase/NADH oxidase N-terminal" evidence="3">
    <location>
        <begin position="4"/>
        <end position="314"/>
    </location>
</feature>
<gene>
    <name evidence="4" type="ORF">SAMN04324258_3113</name>
</gene>
<dbReference type="Gene3D" id="3.20.20.70">
    <property type="entry name" value="Aldolase class I"/>
    <property type="match status" value="1"/>
</dbReference>
<dbReference type="RefSeq" id="WP_079575362.1">
    <property type="nucleotide sequence ID" value="NZ_FUZQ01000005.1"/>
</dbReference>
<keyword evidence="2" id="KW-0560">Oxidoreductase</keyword>
<dbReference type="InterPro" id="IPR013785">
    <property type="entry name" value="Aldolase_TIM"/>
</dbReference>
<evidence type="ECO:0000256" key="1">
    <source>
        <dbReference type="ARBA" id="ARBA00022630"/>
    </source>
</evidence>
<evidence type="ECO:0000256" key="2">
    <source>
        <dbReference type="ARBA" id="ARBA00023002"/>
    </source>
</evidence>
<reference evidence="4 5" key="1">
    <citation type="submission" date="2017-02" db="EMBL/GenBank/DDBJ databases">
        <authorList>
            <person name="Peterson S.W."/>
        </authorList>
    </citation>
    <scope>NUCLEOTIDE SEQUENCE [LARGE SCALE GENOMIC DNA]</scope>
    <source>
        <strain evidence="4 5">DSM 21481</strain>
    </source>
</reference>
<protein>
    <submittedName>
        <fullName evidence="4">2,4-dienoyl-CoA reductase</fullName>
    </submittedName>
</protein>
<evidence type="ECO:0000313" key="4">
    <source>
        <dbReference type="EMBL" id="SKC72158.1"/>
    </source>
</evidence>
<dbReference type="AlphaFoldDB" id="A0A1T5L9R8"/>
<dbReference type="InterPro" id="IPR051799">
    <property type="entry name" value="NADH_flavin_oxidoreductase"/>
</dbReference>
<dbReference type="GO" id="GO:0010181">
    <property type="term" value="F:FMN binding"/>
    <property type="evidence" value="ECO:0007669"/>
    <property type="project" value="InterPro"/>
</dbReference>
<dbReference type="Pfam" id="PF00724">
    <property type="entry name" value="Oxidored_FMN"/>
    <property type="match status" value="1"/>
</dbReference>
<accession>A0A1T5L9R8</accession>
<dbReference type="Proteomes" id="UP000189777">
    <property type="component" value="Unassembled WGS sequence"/>
</dbReference>
<dbReference type="PANTHER" id="PTHR43656:SF2">
    <property type="entry name" value="BINDING OXIDOREDUCTASE, PUTATIVE (AFU_ORTHOLOGUE AFUA_2G08260)-RELATED"/>
    <property type="match status" value="1"/>
</dbReference>
<keyword evidence="5" id="KW-1185">Reference proteome</keyword>
<dbReference type="EMBL" id="FUZQ01000005">
    <property type="protein sequence ID" value="SKC72158.1"/>
    <property type="molecule type" value="Genomic_DNA"/>
</dbReference>
<dbReference type="STRING" id="526729.SAMN04324258_3113"/>
<evidence type="ECO:0000313" key="5">
    <source>
        <dbReference type="Proteomes" id="UP000189777"/>
    </source>
</evidence>
<proteinExistence type="predicted"/>